<accession>A0A1H9URC9</accession>
<protein>
    <submittedName>
        <fullName evidence="2">Uncharacterized protein</fullName>
    </submittedName>
</protein>
<reference evidence="3" key="1">
    <citation type="submission" date="2016-10" db="EMBL/GenBank/DDBJ databases">
        <authorList>
            <person name="Varghese N."/>
            <person name="Submissions S."/>
        </authorList>
    </citation>
    <scope>NUCLEOTIDE SEQUENCE [LARGE SCALE GENOMIC DNA]</scope>
    <source>
        <strain evidence="3">S1b</strain>
    </source>
</reference>
<dbReference type="AlphaFoldDB" id="A0A1H9URC9"/>
<proteinExistence type="predicted"/>
<dbReference type="RefSeq" id="WP_022748277.1">
    <property type="nucleotide sequence ID" value="NZ_FOGW01000036.1"/>
</dbReference>
<keyword evidence="1" id="KW-0812">Transmembrane</keyword>
<keyword evidence="3" id="KW-1185">Reference proteome</keyword>
<sequence length="396" mass="45168">MAIKSEFKRIETNEDIIEKKVREHKKKIFRRIVVIALIVISCLILFELISSMRSYSRYTVVDYSKCSDTGASKYESFKGNIVEYTNDGANYKNTSGDLIWNQAYTMTTPVVAKCNNYFVIYDKGGTKMVLLNENGIVENIETTKPIQKAKVADQGSIATIQKSGTEYTVKLYDKRGKELAGGEYHGNKGGFPIDVAISSDSKKMAVSLIDINKGKVDTTLNFYNFDTVGQNKIDNNVGSYAYEDTIIPEIYYASNNLMVGVSDNAIYQFAESDTPKLKRKIKIKDNIRSVFYNDKYVGVVTEKSDEKNEKKHIIVYDKSGKIAMENHTKLAYDTVELLDNNEICVKNNSECEIYTMYSIRKLKTKFEQEIYKIFPRGSSRKYLFIGKGEMQEVKLY</sequence>
<keyword evidence="1" id="KW-1133">Transmembrane helix</keyword>
<dbReference type="InterPro" id="IPR036322">
    <property type="entry name" value="WD40_repeat_dom_sf"/>
</dbReference>
<dbReference type="InterPro" id="IPR043765">
    <property type="entry name" value="DUF5711"/>
</dbReference>
<dbReference type="OrthoDB" id="1779345at2"/>
<evidence type="ECO:0000256" key="1">
    <source>
        <dbReference type="SAM" id="Phobius"/>
    </source>
</evidence>
<dbReference type="SUPFAM" id="SSF50978">
    <property type="entry name" value="WD40 repeat-like"/>
    <property type="match status" value="1"/>
</dbReference>
<evidence type="ECO:0000313" key="2">
    <source>
        <dbReference type="EMBL" id="SES11952.1"/>
    </source>
</evidence>
<feature type="transmembrane region" description="Helical" evidence="1">
    <location>
        <begin position="28"/>
        <end position="49"/>
    </location>
</feature>
<gene>
    <name evidence="2" type="ORF">SAMN02910429_02229</name>
</gene>
<organism evidence="2 3">
    <name type="scientific">Lachnobacterium bovis</name>
    <dbReference type="NCBI Taxonomy" id="140626"/>
    <lineage>
        <taxon>Bacteria</taxon>
        <taxon>Bacillati</taxon>
        <taxon>Bacillota</taxon>
        <taxon>Clostridia</taxon>
        <taxon>Lachnospirales</taxon>
        <taxon>Lachnospiraceae</taxon>
        <taxon>Lachnobacterium</taxon>
    </lineage>
</organism>
<name>A0A1H9URC9_9FIRM</name>
<dbReference type="Proteomes" id="UP000182471">
    <property type="component" value="Unassembled WGS sequence"/>
</dbReference>
<dbReference type="Pfam" id="PF18975">
    <property type="entry name" value="DUF5711"/>
    <property type="match status" value="1"/>
</dbReference>
<keyword evidence="1" id="KW-0472">Membrane</keyword>
<evidence type="ECO:0000313" key="3">
    <source>
        <dbReference type="Proteomes" id="UP000182471"/>
    </source>
</evidence>
<dbReference type="EMBL" id="FOGW01000036">
    <property type="protein sequence ID" value="SES11952.1"/>
    <property type="molecule type" value="Genomic_DNA"/>
</dbReference>